<keyword evidence="1" id="KW-0812">Transmembrane</keyword>
<gene>
    <name evidence="2" type="ORF">SAMN05421752_101559</name>
</gene>
<evidence type="ECO:0000256" key="1">
    <source>
        <dbReference type="SAM" id="Phobius"/>
    </source>
</evidence>
<feature type="transmembrane region" description="Helical" evidence="1">
    <location>
        <begin position="7"/>
        <end position="24"/>
    </location>
</feature>
<proteinExistence type="predicted"/>
<keyword evidence="1" id="KW-1133">Transmembrane helix</keyword>
<dbReference type="STRING" id="308853.SAMN05421752_101559"/>
<dbReference type="Proteomes" id="UP000185936">
    <property type="component" value="Unassembled WGS sequence"/>
</dbReference>
<evidence type="ECO:0000313" key="3">
    <source>
        <dbReference type="Proteomes" id="UP000185936"/>
    </source>
</evidence>
<protein>
    <submittedName>
        <fullName evidence="2">Uncharacterized protein</fullName>
    </submittedName>
</protein>
<feature type="transmembrane region" description="Helical" evidence="1">
    <location>
        <begin position="61"/>
        <end position="80"/>
    </location>
</feature>
<evidence type="ECO:0000313" key="2">
    <source>
        <dbReference type="EMBL" id="SIR66634.1"/>
    </source>
</evidence>
<dbReference type="EMBL" id="FTNR01000001">
    <property type="protein sequence ID" value="SIR66634.1"/>
    <property type="molecule type" value="Genomic_DNA"/>
</dbReference>
<name>A0A1N7CT40_9EURY</name>
<keyword evidence="3" id="KW-1185">Reference proteome</keyword>
<feature type="transmembrane region" description="Helical" evidence="1">
    <location>
        <begin position="86"/>
        <end position="104"/>
    </location>
</feature>
<dbReference type="OrthoDB" id="206423at2157"/>
<sequence>MGVRIDAALALLVLIAVGTAFVIVEPGVSWVAASIGGLGTLVFELVAARDPETVRRYWDQPVVQGLTVAVTLAGIAIGAVVAPSSVLSFVFGALVTYLVVLLVVQRDAKTGVRSRMK</sequence>
<reference evidence="3" key="1">
    <citation type="submission" date="2017-01" db="EMBL/GenBank/DDBJ databases">
        <authorList>
            <person name="Varghese N."/>
            <person name="Submissions S."/>
        </authorList>
    </citation>
    <scope>NUCLEOTIDE SEQUENCE [LARGE SCALE GENOMIC DNA]</scope>
    <source>
        <strain evidence="3">type strain: HArc-</strain>
    </source>
</reference>
<accession>A0A1N7CT40</accession>
<dbReference type="AlphaFoldDB" id="A0A1N7CT40"/>
<dbReference type="RefSeq" id="WP_076607631.1">
    <property type="nucleotide sequence ID" value="NZ_FTNR01000001.1"/>
</dbReference>
<organism evidence="2 3">
    <name type="scientific">Natronorubrum thiooxidans</name>
    <dbReference type="NCBI Taxonomy" id="308853"/>
    <lineage>
        <taxon>Archaea</taxon>
        <taxon>Methanobacteriati</taxon>
        <taxon>Methanobacteriota</taxon>
        <taxon>Stenosarchaea group</taxon>
        <taxon>Halobacteria</taxon>
        <taxon>Halobacteriales</taxon>
        <taxon>Natrialbaceae</taxon>
        <taxon>Natronorubrum</taxon>
    </lineage>
</organism>
<keyword evidence="1" id="KW-0472">Membrane</keyword>
<feature type="transmembrane region" description="Helical" evidence="1">
    <location>
        <begin position="30"/>
        <end position="49"/>
    </location>
</feature>